<keyword evidence="4" id="KW-1185">Reference proteome</keyword>
<dbReference type="Proteomes" id="UP000009881">
    <property type="component" value="Unassembled WGS sequence"/>
</dbReference>
<dbReference type="InterPro" id="IPR000639">
    <property type="entry name" value="Epox_hydrolase-like"/>
</dbReference>
<name>K9GNE6_9PROT</name>
<dbReference type="AlphaFoldDB" id="K9GNE6"/>
<dbReference type="PANTHER" id="PTHR46118">
    <property type="entry name" value="PROTEIN ABHD11"/>
    <property type="match status" value="1"/>
</dbReference>
<accession>K9GNE6</accession>
<dbReference type="InterPro" id="IPR000073">
    <property type="entry name" value="AB_hydrolase_1"/>
</dbReference>
<dbReference type="Gene3D" id="3.40.50.1820">
    <property type="entry name" value="alpha/beta hydrolase"/>
    <property type="match status" value="1"/>
</dbReference>
<dbReference type="eggNOG" id="COG0596">
    <property type="taxonomic scope" value="Bacteria"/>
</dbReference>
<dbReference type="STRING" id="1238182.C882_2229"/>
<keyword evidence="1 3" id="KW-0378">Hydrolase</keyword>
<feature type="domain" description="AB hydrolase-1" evidence="2">
    <location>
        <begin position="14"/>
        <end position="243"/>
    </location>
</feature>
<evidence type="ECO:0000313" key="4">
    <source>
        <dbReference type="Proteomes" id="UP000009881"/>
    </source>
</evidence>
<dbReference type="RefSeq" id="WP_009542624.1">
    <property type="nucleotide sequence ID" value="NZ_ANHY01000026.1"/>
</dbReference>
<dbReference type="InterPro" id="IPR029058">
    <property type="entry name" value="AB_hydrolase_fold"/>
</dbReference>
<dbReference type="SUPFAM" id="SSF53474">
    <property type="entry name" value="alpha/beta-Hydrolases"/>
    <property type="match status" value="1"/>
</dbReference>
<dbReference type="Pfam" id="PF00561">
    <property type="entry name" value="Abhydrolase_1"/>
    <property type="match status" value="1"/>
</dbReference>
<proteinExistence type="predicted"/>
<comment type="caution">
    <text evidence="3">The sequence shown here is derived from an EMBL/GenBank/DDBJ whole genome shotgun (WGS) entry which is preliminary data.</text>
</comment>
<evidence type="ECO:0000256" key="1">
    <source>
        <dbReference type="ARBA" id="ARBA00022801"/>
    </source>
</evidence>
<dbReference type="PANTHER" id="PTHR46118:SF4">
    <property type="entry name" value="PROTEIN ABHD11"/>
    <property type="match status" value="1"/>
</dbReference>
<dbReference type="PRINTS" id="PR00412">
    <property type="entry name" value="EPOXHYDRLASE"/>
</dbReference>
<organism evidence="3 4">
    <name type="scientific">Caenispirillum salinarum AK4</name>
    <dbReference type="NCBI Taxonomy" id="1238182"/>
    <lineage>
        <taxon>Bacteria</taxon>
        <taxon>Pseudomonadati</taxon>
        <taxon>Pseudomonadota</taxon>
        <taxon>Alphaproteobacteria</taxon>
        <taxon>Rhodospirillales</taxon>
        <taxon>Novispirillaceae</taxon>
        <taxon>Caenispirillum</taxon>
    </lineage>
</organism>
<evidence type="ECO:0000259" key="2">
    <source>
        <dbReference type="Pfam" id="PF00561"/>
    </source>
</evidence>
<gene>
    <name evidence="3" type="ORF">C882_2229</name>
</gene>
<dbReference type="GO" id="GO:0016787">
    <property type="term" value="F:hydrolase activity"/>
    <property type="evidence" value="ECO:0007669"/>
    <property type="project" value="UniProtKB-KW"/>
</dbReference>
<evidence type="ECO:0000313" key="3">
    <source>
        <dbReference type="EMBL" id="EKV26602.1"/>
    </source>
</evidence>
<reference evidence="3 4" key="1">
    <citation type="journal article" date="2013" name="Genome Announc.">
        <title>Draft Genome Sequence of an Alphaproteobacterium, Caenispirillum salinarum AK4(T), Isolated from a Solar Saltern.</title>
        <authorList>
            <person name="Khatri I."/>
            <person name="Singh A."/>
            <person name="Korpole S."/>
            <person name="Pinnaka A.K."/>
            <person name="Subramanian S."/>
        </authorList>
    </citation>
    <scope>NUCLEOTIDE SEQUENCE [LARGE SCALE GENOMIC DNA]</scope>
    <source>
        <strain evidence="3 4">AK4</strain>
    </source>
</reference>
<dbReference type="EMBL" id="ANHY01000026">
    <property type="protein sequence ID" value="EKV26602.1"/>
    <property type="molecule type" value="Genomic_DNA"/>
</dbReference>
<sequence length="256" mass="28013">MELAYTEYGEAGAPPMVIAHGLYGQRKNWTTIAKGLADDLHVFTVDLRNHGDSPWDASMDYRDMAADLREFMAARGILGEAILVGHSMGGKAAMTLALTDSDAIAGLVSADMPPARLKADTVRYAAIMKAVDLDACERRGDVDKALAADVPEQMVRLFLLQSLESTKNGFRWKLNLDAITEQWDRIADFPVTDRTYDGPALFLSGGASPYVQPEHEDIIARMFPNALEKRVPGAGHWLHAEKPDDVVQALLEFAGV</sequence>
<dbReference type="OrthoDB" id="9808398at2"/>
<protein>
    <submittedName>
        <fullName evidence="3">Hydrolase</fullName>
    </submittedName>
</protein>